<reference evidence="4" key="1">
    <citation type="journal article" date="2019" name="Int. J. Syst. Evol. Microbiol.">
        <title>The Global Catalogue of Microorganisms (GCM) 10K type strain sequencing project: providing services to taxonomists for standard genome sequencing and annotation.</title>
        <authorList>
            <consortium name="The Broad Institute Genomics Platform"/>
            <consortium name="The Broad Institute Genome Sequencing Center for Infectious Disease"/>
            <person name="Wu L."/>
            <person name="Ma J."/>
        </authorList>
    </citation>
    <scope>NUCLEOTIDE SEQUENCE [LARGE SCALE GENOMIC DNA]</scope>
    <source>
        <strain evidence="4">JCM 17986</strain>
    </source>
</reference>
<protein>
    <recommendedName>
        <fullName evidence="5">Integral membrane protein</fullName>
    </recommendedName>
</protein>
<feature type="transmembrane region" description="Helical" evidence="2">
    <location>
        <begin position="170"/>
        <end position="188"/>
    </location>
</feature>
<feature type="region of interest" description="Disordered" evidence="1">
    <location>
        <begin position="1"/>
        <end position="79"/>
    </location>
</feature>
<dbReference type="Proteomes" id="UP001500466">
    <property type="component" value="Unassembled WGS sequence"/>
</dbReference>
<evidence type="ECO:0000256" key="1">
    <source>
        <dbReference type="SAM" id="MobiDB-lite"/>
    </source>
</evidence>
<proteinExistence type="predicted"/>
<keyword evidence="4" id="KW-1185">Reference proteome</keyword>
<keyword evidence="2" id="KW-1133">Transmembrane helix</keyword>
<feature type="transmembrane region" description="Helical" evidence="2">
    <location>
        <begin position="89"/>
        <end position="117"/>
    </location>
</feature>
<evidence type="ECO:0000256" key="2">
    <source>
        <dbReference type="SAM" id="Phobius"/>
    </source>
</evidence>
<accession>A0ABP9GWU1</accession>
<dbReference type="EMBL" id="BAABHS010000002">
    <property type="protein sequence ID" value="GAA4948975.1"/>
    <property type="molecule type" value="Genomic_DNA"/>
</dbReference>
<feature type="compositionally biased region" description="Pro residues" evidence="1">
    <location>
        <begin position="13"/>
        <end position="27"/>
    </location>
</feature>
<dbReference type="RefSeq" id="WP_345673690.1">
    <property type="nucleotide sequence ID" value="NZ_BAABHS010000002.1"/>
</dbReference>
<evidence type="ECO:0000313" key="4">
    <source>
        <dbReference type="Proteomes" id="UP001500466"/>
    </source>
</evidence>
<evidence type="ECO:0008006" key="5">
    <source>
        <dbReference type="Google" id="ProtNLM"/>
    </source>
</evidence>
<feature type="compositionally biased region" description="Basic and acidic residues" evidence="1">
    <location>
        <begin position="49"/>
        <end position="79"/>
    </location>
</feature>
<keyword evidence="2" id="KW-0472">Membrane</keyword>
<keyword evidence="2" id="KW-0812">Transmembrane</keyword>
<feature type="compositionally biased region" description="Gly residues" evidence="1">
    <location>
        <begin position="35"/>
        <end position="44"/>
    </location>
</feature>
<feature type="region of interest" description="Disordered" evidence="1">
    <location>
        <begin position="126"/>
        <end position="148"/>
    </location>
</feature>
<evidence type="ECO:0000313" key="3">
    <source>
        <dbReference type="EMBL" id="GAA4948975.1"/>
    </source>
</evidence>
<gene>
    <name evidence="3" type="ORF">GCM10023205_06520</name>
</gene>
<organism evidence="3 4">
    <name type="scientific">Yinghuangia aomiensis</name>
    <dbReference type="NCBI Taxonomy" id="676205"/>
    <lineage>
        <taxon>Bacteria</taxon>
        <taxon>Bacillati</taxon>
        <taxon>Actinomycetota</taxon>
        <taxon>Actinomycetes</taxon>
        <taxon>Kitasatosporales</taxon>
        <taxon>Streptomycetaceae</taxon>
        <taxon>Yinghuangia</taxon>
    </lineage>
</organism>
<comment type="caution">
    <text evidence="3">The sequence shown here is derived from an EMBL/GenBank/DDBJ whole genome shotgun (WGS) entry which is preliminary data.</text>
</comment>
<sequence length="233" mass="25357">MNTGNDTDERDPYAPPPEGAPDRPPAAPWNVPSAGGSGGSGGSGPNPEPEQRDPWGRPRQEQRPDRDRDRDEQKPADPRRRNARIAMWLGLWALLFGLMVSQEIGIVMGVAAVVLGVRTLRGTSAPRVGPRVEQGPGGTAHHPGPARRVDRPAVVAPQTARGTVTRPPGAMVGLVTGLMAIVWVLSVWSFRWSHQDYYDCMDAALTKTAEQSCKQELPSYLRDNINDVDQTLF</sequence>
<name>A0ABP9GWU1_9ACTN</name>